<dbReference type="AlphaFoldDB" id="A0A0F9B3R1"/>
<protein>
    <submittedName>
        <fullName evidence="1">Uncharacterized protein</fullName>
    </submittedName>
</protein>
<gene>
    <name evidence="1" type="ORF">LCGC14_2494390</name>
</gene>
<sequence>MKVAINYGATLYQDCATSHISLSAPVTLTYAEEYRVQMRLGLGNRRANAGLSE</sequence>
<comment type="caution">
    <text evidence="1">The sequence shown here is derived from an EMBL/GenBank/DDBJ whole genome shotgun (WGS) entry which is preliminary data.</text>
</comment>
<accession>A0A0F9B3R1</accession>
<name>A0A0F9B3R1_9ZZZZ</name>
<evidence type="ECO:0000313" key="1">
    <source>
        <dbReference type="EMBL" id="KKL16554.1"/>
    </source>
</evidence>
<reference evidence="1" key="1">
    <citation type="journal article" date="2015" name="Nature">
        <title>Complex archaea that bridge the gap between prokaryotes and eukaryotes.</title>
        <authorList>
            <person name="Spang A."/>
            <person name="Saw J.H."/>
            <person name="Jorgensen S.L."/>
            <person name="Zaremba-Niedzwiedzka K."/>
            <person name="Martijn J."/>
            <person name="Lind A.E."/>
            <person name="van Eijk R."/>
            <person name="Schleper C."/>
            <person name="Guy L."/>
            <person name="Ettema T.J."/>
        </authorList>
    </citation>
    <scope>NUCLEOTIDE SEQUENCE</scope>
</reference>
<organism evidence="1">
    <name type="scientific">marine sediment metagenome</name>
    <dbReference type="NCBI Taxonomy" id="412755"/>
    <lineage>
        <taxon>unclassified sequences</taxon>
        <taxon>metagenomes</taxon>
        <taxon>ecological metagenomes</taxon>
    </lineage>
</organism>
<feature type="non-terminal residue" evidence="1">
    <location>
        <position position="53"/>
    </location>
</feature>
<proteinExistence type="predicted"/>
<dbReference type="EMBL" id="LAZR01039617">
    <property type="protein sequence ID" value="KKL16554.1"/>
    <property type="molecule type" value="Genomic_DNA"/>
</dbReference>